<evidence type="ECO:0008006" key="3">
    <source>
        <dbReference type="Google" id="ProtNLM"/>
    </source>
</evidence>
<dbReference type="Proteomes" id="UP000176850">
    <property type="component" value="Unassembled WGS sequence"/>
</dbReference>
<dbReference type="AlphaFoldDB" id="A0A1F7GIP3"/>
<comment type="caution">
    <text evidence="1">The sequence shown here is derived from an EMBL/GenBank/DDBJ whole genome shotgun (WGS) entry which is preliminary data.</text>
</comment>
<evidence type="ECO:0000313" key="1">
    <source>
        <dbReference type="EMBL" id="OGK18878.1"/>
    </source>
</evidence>
<protein>
    <recommendedName>
        <fullName evidence="3">Addiction module toxin RelE</fullName>
    </recommendedName>
</protein>
<dbReference type="Pfam" id="PF05973">
    <property type="entry name" value="Gp49"/>
    <property type="match status" value="1"/>
</dbReference>
<proteinExistence type="predicted"/>
<evidence type="ECO:0000313" key="2">
    <source>
        <dbReference type="Proteomes" id="UP000176850"/>
    </source>
</evidence>
<organism evidence="1 2">
    <name type="scientific">Candidatus Roizmanbacteria bacterium RIFCSPHIGHO2_01_FULL_39_24</name>
    <dbReference type="NCBI Taxonomy" id="1802032"/>
    <lineage>
        <taxon>Bacteria</taxon>
        <taxon>Candidatus Roizmaniibacteriota</taxon>
    </lineage>
</organism>
<reference evidence="1 2" key="1">
    <citation type="journal article" date="2016" name="Nat. Commun.">
        <title>Thousands of microbial genomes shed light on interconnected biogeochemical processes in an aquifer system.</title>
        <authorList>
            <person name="Anantharaman K."/>
            <person name="Brown C.T."/>
            <person name="Hug L.A."/>
            <person name="Sharon I."/>
            <person name="Castelle C.J."/>
            <person name="Probst A.J."/>
            <person name="Thomas B.C."/>
            <person name="Singh A."/>
            <person name="Wilkins M.J."/>
            <person name="Karaoz U."/>
            <person name="Brodie E.L."/>
            <person name="Williams K.H."/>
            <person name="Hubbard S.S."/>
            <person name="Banfield J.F."/>
        </authorList>
    </citation>
    <scope>NUCLEOTIDE SEQUENCE [LARGE SCALE GENOMIC DNA]</scope>
</reference>
<name>A0A1F7GIP3_9BACT</name>
<gene>
    <name evidence="1" type="ORF">A2799_02335</name>
</gene>
<dbReference type="EMBL" id="MFZH01000023">
    <property type="protein sequence ID" value="OGK18878.1"/>
    <property type="molecule type" value="Genomic_DNA"/>
</dbReference>
<sequence>MSGVTVIYYTTARGENVIVKFLDSLSETAQAKVLRIFAHLEEYGLTAIIPYIKKVIGTDLWEIRILGKDSLRILYIIPTKTTILVLHGFKKKTQKTPPKEISIALSRYREWIMKNS</sequence>
<accession>A0A1F7GIP3</accession>
<dbReference type="InterPro" id="IPR009241">
    <property type="entry name" value="HigB-like"/>
</dbReference>